<name>A0A7I8L0K3_SPIIN</name>
<organism evidence="1 2">
    <name type="scientific">Spirodela intermedia</name>
    <name type="common">Intermediate duckweed</name>
    <dbReference type="NCBI Taxonomy" id="51605"/>
    <lineage>
        <taxon>Eukaryota</taxon>
        <taxon>Viridiplantae</taxon>
        <taxon>Streptophyta</taxon>
        <taxon>Embryophyta</taxon>
        <taxon>Tracheophyta</taxon>
        <taxon>Spermatophyta</taxon>
        <taxon>Magnoliopsida</taxon>
        <taxon>Liliopsida</taxon>
        <taxon>Araceae</taxon>
        <taxon>Lemnoideae</taxon>
        <taxon>Spirodela</taxon>
    </lineage>
</organism>
<dbReference type="EMBL" id="LR746273">
    <property type="protein sequence ID" value="CAA7403579.1"/>
    <property type="molecule type" value="Genomic_DNA"/>
</dbReference>
<sequence length="279" mass="29894">MGSGGAAGGCLGAAVDAAQLVISAAGAAGNNGGLANIASFARFQFSGSSHSSSAVVAETGTRRHRSLVKEDAEQVGRYQLADRFIFGPVPSREEAAEAVSSIQQMFLPDASSHEPARQLYSANGSQSLARRRVHDAFRLLQINPSVKRTVVSLATDKAVWDAVMKNESVQELRAAFYSADEARRSRADEVEGTILSNLSARALNWVFDLSKSKILELVQKIAKIVDELLLPGHRKAEEGHQKGLQEDALRSSFMLSILVSIVVVVARIHKAFPLDVGSI</sequence>
<reference evidence="1" key="1">
    <citation type="submission" date="2020-02" db="EMBL/GenBank/DDBJ databases">
        <authorList>
            <person name="Scholz U."/>
            <person name="Mascher M."/>
            <person name="Fiebig A."/>
        </authorList>
    </citation>
    <scope>NUCLEOTIDE SEQUENCE</scope>
</reference>
<accession>A0A7I8L0K3</accession>
<evidence type="ECO:0000313" key="1">
    <source>
        <dbReference type="EMBL" id="CAA7403579.1"/>
    </source>
</evidence>
<dbReference type="OrthoDB" id="737041at2759"/>
<dbReference type="AlphaFoldDB" id="A0A7I8L0K3"/>
<keyword evidence="2" id="KW-1185">Reference proteome</keyword>
<dbReference type="PANTHER" id="PTHR33625:SF3">
    <property type="entry name" value="OS04G0550700 PROTEIN"/>
    <property type="match status" value="1"/>
</dbReference>
<gene>
    <name evidence="1" type="ORF">SI8410_10014257</name>
</gene>
<dbReference type="Proteomes" id="UP000663760">
    <property type="component" value="Chromosome 10"/>
</dbReference>
<dbReference type="PANTHER" id="PTHR33625">
    <property type="entry name" value="OS08G0179900 PROTEIN"/>
    <property type="match status" value="1"/>
</dbReference>
<protein>
    <submittedName>
        <fullName evidence="1">Uncharacterized protein</fullName>
    </submittedName>
</protein>
<evidence type="ECO:0000313" key="2">
    <source>
        <dbReference type="Proteomes" id="UP000663760"/>
    </source>
</evidence>
<proteinExistence type="predicted"/>